<organism evidence="1 2">
    <name type="scientific">Candidatus Protoclostridium stercorigallinarum</name>
    <dbReference type="NCBI Taxonomy" id="2838741"/>
    <lineage>
        <taxon>Bacteria</taxon>
        <taxon>Bacillati</taxon>
        <taxon>Bacillota</taxon>
        <taxon>Clostridia</taxon>
        <taxon>Candidatus Protoclostridium</taxon>
    </lineage>
</organism>
<comment type="caution">
    <text evidence="1">The sequence shown here is derived from an EMBL/GenBank/DDBJ whole genome shotgun (WGS) entry which is preliminary data.</text>
</comment>
<accession>A0A9D1Q1U6</accession>
<name>A0A9D1Q1U6_9FIRM</name>
<protein>
    <submittedName>
        <fullName evidence="1">Uncharacterized protein</fullName>
    </submittedName>
</protein>
<gene>
    <name evidence="1" type="ORF">H9892_05120</name>
</gene>
<sequence>MNEKTEVRVSALADDRTMVLRELRSCVSSAASMKIVETDPADLALLMLAERRRCAEAEAAVTGVCCEMSELDREIAKDGLAAVSGTGAGGVLADAKRLSNIRSTISAIEDLYDDLSDSEETVLRMFREMSVTEMYLPCTDKYSDFGVTDDGKFSYLAAGREGSKFPTLPAGIKVKSYGGNVYAVGGAKKDMDETYNLLDDAGYLVSDADAPLTPKEVYEKERDLFDRVSDERDELRGKIARYATALADIRAYAAEISPGADLRAFSVVVSVTADEEEELLGLPCCVVTVKDE</sequence>
<reference evidence="1" key="2">
    <citation type="submission" date="2021-04" db="EMBL/GenBank/DDBJ databases">
        <authorList>
            <person name="Gilroy R."/>
        </authorList>
    </citation>
    <scope>NUCLEOTIDE SEQUENCE</scope>
    <source>
        <strain evidence="1">12435</strain>
    </source>
</reference>
<dbReference type="EMBL" id="DXHS01000079">
    <property type="protein sequence ID" value="HIW02702.1"/>
    <property type="molecule type" value="Genomic_DNA"/>
</dbReference>
<reference evidence="1" key="1">
    <citation type="journal article" date="2021" name="PeerJ">
        <title>Extensive microbial diversity within the chicken gut microbiome revealed by metagenomics and culture.</title>
        <authorList>
            <person name="Gilroy R."/>
            <person name="Ravi A."/>
            <person name="Getino M."/>
            <person name="Pursley I."/>
            <person name="Horton D.L."/>
            <person name="Alikhan N.F."/>
            <person name="Baker D."/>
            <person name="Gharbi K."/>
            <person name="Hall N."/>
            <person name="Watson M."/>
            <person name="Adriaenssens E.M."/>
            <person name="Foster-Nyarko E."/>
            <person name="Jarju S."/>
            <person name="Secka A."/>
            <person name="Antonio M."/>
            <person name="Oren A."/>
            <person name="Chaudhuri R.R."/>
            <person name="La Ragione R."/>
            <person name="Hildebrand F."/>
            <person name="Pallen M.J."/>
        </authorList>
    </citation>
    <scope>NUCLEOTIDE SEQUENCE</scope>
    <source>
        <strain evidence="1">12435</strain>
    </source>
</reference>
<dbReference type="Proteomes" id="UP000823990">
    <property type="component" value="Unassembled WGS sequence"/>
</dbReference>
<evidence type="ECO:0000313" key="2">
    <source>
        <dbReference type="Proteomes" id="UP000823990"/>
    </source>
</evidence>
<evidence type="ECO:0000313" key="1">
    <source>
        <dbReference type="EMBL" id="HIW02702.1"/>
    </source>
</evidence>
<proteinExistence type="predicted"/>
<dbReference type="AlphaFoldDB" id="A0A9D1Q1U6"/>